<gene>
    <name evidence="1" type="ORF">SCALOS_LOCUS7951</name>
</gene>
<keyword evidence="2" id="KW-1185">Reference proteome</keyword>
<dbReference type="Proteomes" id="UP000789860">
    <property type="component" value="Unassembled WGS sequence"/>
</dbReference>
<evidence type="ECO:0000313" key="1">
    <source>
        <dbReference type="EMBL" id="CAG8630484.1"/>
    </source>
</evidence>
<name>A0ACA9N2W7_9GLOM</name>
<dbReference type="EMBL" id="CAJVPM010019580">
    <property type="protein sequence ID" value="CAG8630484.1"/>
    <property type="molecule type" value="Genomic_DNA"/>
</dbReference>
<evidence type="ECO:0000313" key="2">
    <source>
        <dbReference type="Proteomes" id="UP000789860"/>
    </source>
</evidence>
<accession>A0ACA9N2W7</accession>
<sequence length="67" mass="7550">SYIPRQNTPVFTSVNSNTLMASEKKLNIEDITDLTLSLFNFNNTELYCENLKPQASSKSHGILLTRS</sequence>
<proteinExistence type="predicted"/>
<comment type="caution">
    <text evidence="1">The sequence shown here is derived from an EMBL/GenBank/DDBJ whole genome shotgun (WGS) entry which is preliminary data.</text>
</comment>
<protein>
    <submittedName>
        <fullName evidence="1">3720_t:CDS:1</fullName>
    </submittedName>
</protein>
<feature type="non-terminal residue" evidence="1">
    <location>
        <position position="1"/>
    </location>
</feature>
<reference evidence="1" key="1">
    <citation type="submission" date="2021-06" db="EMBL/GenBank/DDBJ databases">
        <authorList>
            <person name="Kallberg Y."/>
            <person name="Tangrot J."/>
            <person name="Rosling A."/>
        </authorList>
    </citation>
    <scope>NUCLEOTIDE SEQUENCE</scope>
    <source>
        <strain evidence="1">AU212A</strain>
    </source>
</reference>
<organism evidence="1 2">
    <name type="scientific">Scutellospora calospora</name>
    <dbReference type="NCBI Taxonomy" id="85575"/>
    <lineage>
        <taxon>Eukaryota</taxon>
        <taxon>Fungi</taxon>
        <taxon>Fungi incertae sedis</taxon>
        <taxon>Mucoromycota</taxon>
        <taxon>Glomeromycotina</taxon>
        <taxon>Glomeromycetes</taxon>
        <taxon>Diversisporales</taxon>
        <taxon>Gigasporaceae</taxon>
        <taxon>Scutellospora</taxon>
    </lineage>
</organism>